<gene>
    <name evidence="2" type="ORF">Aph01nite_74120</name>
</gene>
<sequence>MDHAELPAEVRLVPVTDPGMAAAVTGLATGVSDVRRLVEVGFTRTDGQLLLVIQRLDHSDQRHAQLEGRVDKIDQAREGYVTKAEAEAARKRLLTIIGLMLTAATVLLGLAALLTRT</sequence>
<proteinExistence type="predicted"/>
<keyword evidence="1" id="KW-0472">Membrane</keyword>
<comment type="caution">
    <text evidence="2">The sequence shown here is derived from an EMBL/GenBank/DDBJ whole genome shotgun (WGS) entry which is preliminary data.</text>
</comment>
<evidence type="ECO:0000256" key="1">
    <source>
        <dbReference type="SAM" id="Phobius"/>
    </source>
</evidence>
<dbReference type="RefSeq" id="WP_204045719.1">
    <property type="nucleotide sequence ID" value="NZ_BOOA01000108.1"/>
</dbReference>
<dbReference type="Proteomes" id="UP000640052">
    <property type="component" value="Unassembled WGS sequence"/>
</dbReference>
<evidence type="ECO:0000313" key="3">
    <source>
        <dbReference type="Proteomes" id="UP000640052"/>
    </source>
</evidence>
<keyword evidence="3" id="KW-1185">Reference proteome</keyword>
<organism evidence="2 3">
    <name type="scientific">Acrocarpospora phusangensis</name>
    <dbReference type="NCBI Taxonomy" id="1070424"/>
    <lineage>
        <taxon>Bacteria</taxon>
        <taxon>Bacillati</taxon>
        <taxon>Actinomycetota</taxon>
        <taxon>Actinomycetes</taxon>
        <taxon>Streptosporangiales</taxon>
        <taxon>Streptosporangiaceae</taxon>
        <taxon>Acrocarpospora</taxon>
    </lineage>
</organism>
<evidence type="ECO:0000313" key="2">
    <source>
        <dbReference type="EMBL" id="GIH29102.1"/>
    </source>
</evidence>
<accession>A0A919USE4</accession>
<protein>
    <submittedName>
        <fullName evidence="2">Uncharacterized protein</fullName>
    </submittedName>
</protein>
<keyword evidence="1" id="KW-0812">Transmembrane</keyword>
<dbReference type="AlphaFoldDB" id="A0A919USE4"/>
<keyword evidence="1" id="KW-1133">Transmembrane helix</keyword>
<name>A0A919USE4_9ACTN</name>
<feature type="transmembrane region" description="Helical" evidence="1">
    <location>
        <begin position="93"/>
        <end position="114"/>
    </location>
</feature>
<dbReference type="EMBL" id="BOOA01000108">
    <property type="protein sequence ID" value="GIH29102.1"/>
    <property type="molecule type" value="Genomic_DNA"/>
</dbReference>
<reference evidence="2" key="1">
    <citation type="submission" date="2021-01" db="EMBL/GenBank/DDBJ databases">
        <title>Whole genome shotgun sequence of Acrocarpospora phusangensis NBRC 108782.</title>
        <authorList>
            <person name="Komaki H."/>
            <person name="Tamura T."/>
        </authorList>
    </citation>
    <scope>NUCLEOTIDE SEQUENCE</scope>
    <source>
        <strain evidence="2">NBRC 108782</strain>
    </source>
</reference>